<feature type="domain" description="Nucleolar 27S pre-rRNA processing Urb2/Npa2 C-terminal" evidence="1">
    <location>
        <begin position="1033"/>
        <end position="1188"/>
    </location>
</feature>
<name>A0A7R9GGF7_9CRUS</name>
<evidence type="ECO:0000259" key="1">
    <source>
        <dbReference type="Pfam" id="PF10441"/>
    </source>
</evidence>
<evidence type="ECO:0000313" key="2">
    <source>
        <dbReference type="EMBL" id="CAD7279749.1"/>
    </source>
</evidence>
<accession>A0A7R9GGF7</accession>
<dbReference type="EMBL" id="OA883809">
    <property type="protein sequence ID" value="CAD7279749.1"/>
    <property type="molecule type" value="Genomic_DNA"/>
</dbReference>
<dbReference type="InterPro" id="IPR018849">
    <property type="entry name" value="Urb2/Npa2_C"/>
</dbReference>
<gene>
    <name evidence="2" type="ORF">NMOB1V02_LOCUS7416</name>
</gene>
<dbReference type="AlphaFoldDB" id="A0A7R9GGF7"/>
<reference evidence="2" key="1">
    <citation type="submission" date="2020-11" db="EMBL/GenBank/DDBJ databases">
        <authorList>
            <person name="Tran Van P."/>
        </authorList>
    </citation>
    <scope>NUCLEOTIDE SEQUENCE</scope>
</reference>
<dbReference type="OrthoDB" id="160374at2759"/>
<organism evidence="2">
    <name type="scientific">Notodromas monacha</name>
    <dbReference type="NCBI Taxonomy" id="399045"/>
    <lineage>
        <taxon>Eukaryota</taxon>
        <taxon>Metazoa</taxon>
        <taxon>Ecdysozoa</taxon>
        <taxon>Arthropoda</taxon>
        <taxon>Crustacea</taxon>
        <taxon>Oligostraca</taxon>
        <taxon>Ostracoda</taxon>
        <taxon>Podocopa</taxon>
        <taxon>Podocopida</taxon>
        <taxon>Cypridocopina</taxon>
        <taxon>Cypridoidea</taxon>
        <taxon>Cyprididae</taxon>
        <taxon>Notodromas</taxon>
    </lineage>
</organism>
<dbReference type="Pfam" id="PF10441">
    <property type="entry name" value="Urb2"/>
    <property type="match status" value="1"/>
</dbReference>
<sequence>MPGLKMSFSGNDGRRFSETSIADVDKLCDQLLTKISRGKINGASIAKVQELLQIITIKLSDPSYAPSAIILNLVTSALSRSECSAVKDECLMVIRAAFITDQCQSLNSTIQSLRALIILNDGSENFRSAIGALVQFLSGELEETTLLPTSTLQDLVYRELLVSTVKYLKEKERPFVNELSSFMSTAIFSPGIFKGAKYMSNPLLEHLSGKETSEGKAFFEFCDEVLTKMSSEDAAVFISELLNLTPDVDFHGNAFPVQALFVRLAENVGLSPSLSQVDVKMLPVFLEMLRCLKSKNVTVESDLPGGKTSFKEWLTNLLSVILKLGPASSVAATLLLEMYPSIALDNLVEIMKEVIPWGDDIIIVCLKSSSHARLLPKFLSKFLAVVEVAPTRQQFSFLLKPLSEEFSQLPQSQAVAIMKTLQFHLSTEAAMMTVLLPCISAGLRNFQLPHVNPSLWVSNFSTSLLAMLTTVSAKLHYENMDFWRFVVLCGQWVTFIEAYKTALSSEIESLPAFVDLCLFLKKKLKDAPEFESGELTLSLADLKQKLLHTEESIQEVKLLMRLQNEDSGVIRRHLFDQRESVMTVRVISCSLLKACERTVGSKKMLKALKGVRNSIENMEDSELEASHVTQLFSSLLDTVAQMKNESETEISDENLQKLLELTSVSVPLEHLPEGRRICLYYAVFVTTCFYPKCKKLFEMAARLLDSPEPMIVPYETLLAMVQLCVTHYKDEKIIWKLVSRIAHEDEKSLMHLIRTVDESQILVFLAARAVGKKSRAVLSLTGEKLNKALKNLVDESPLFSSPNFHDIITVMSKLKNNLCSENVQKLVTEWKDNRQILNSCCTEDVDLLLKLFSHAKIENLSQVILSLENWTPFLEKSYASETHWMQEFISSLRKSKRRLSTSLEVCVSKCLEKEEFYLALIQRFEHDLKLETNASLGTLCALGLAFVKASEFKCFEERDSMAMRLNHAVKCFATEPRTGLWERELLAGYVQLHTLLLSRMGPQWIFVQSGYQSILFAVLNDGTEFDAVGVFGFLSACELLQSALRKHGFVVAGWEHVWIRHFLWAWKRLCSWMSQCNDDLDFFSRPATRSHLISCSTALERVVGSLKRQFKADFARIAPYVVVEAVEELTAMSVVPELKKHLHGCVFRWLDLCDERGLGYLKGALRGTAWEVYERVYDEYLRFGKYVGLV</sequence>
<protein>
    <recommendedName>
        <fullName evidence="1">Nucleolar 27S pre-rRNA processing Urb2/Npa2 C-terminal domain-containing protein</fullName>
    </recommendedName>
</protein>
<evidence type="ECO:0000313" key="3">
    <source>
        <dbReference type="Proteomes" id="UP000678499"/>
    </source>
</evidence>
<keyword evidence="3" id="KW-1185">Reference proteome</keyword>
<proteinExistence type="predicted"/>
<dbReference type="EMBL" id="CAJPEX010001772">
    <property type="protein sequence ID" value="CAG0919901.1"/>
    <property type="molecule type" value="Genomic_DNA"/>
</dbReference>
<dbReference type="Proteomes" id="UP000678499">
    <property type="component" value="Unassembled WGS sequence"/>
</dbReference>